<proteinExistence type="predicted"/>
<dbReference type="SUPFAM" id="SSF57756">
    <property type="entry name" value="Retrovirus zinc finger-like domains"/>
    <property type="match status" value="1"/>
</dbReference>
<sequence length="155" mass="16441">MDRGEWVAKSVTQGQDSSFNVNEGKKETICFNCGKLGHTVPNCDKPCDDDKFPDDSQKKQTTPKNENNPKELCQPPKAGEEHEKVIGSHGNCKWNGQLGKWEKIPSGGGGNDSSNQSSSSNGDTANTAGATGTNTNPNGDCVTIATRIIPGANFS</sequence>
<evidence type="ECO:0000313" key="5">
    <source>
        <dbReference type="Proteomes" id="UP001054902"/>
    </source>
</evidence>
<dbReference type="InterPro" id="IPR036875">
    <property type="entry name" value="Znf_CCHC_sf"/>
</dbReference>
<keyword evidence="5" id="KW-1185">Reference proteome</keyword>
<name>A0AAD3CR12_9STRA</name>
<dbReference type="AlphaFoldDB" id="A0AAD3CR12"/>
<organism evidence="4 5">
    <name type="scientific">Chaetoceros tenuissimus</name>
    <dbReference type="NCBI Taxonomy" id="426638"/>
    <lineage>
        <taxon>Eukaryota</taxon>
        <taxon>Sar</taxon>
        <taxon>Stramenopiles</taxon>
        <taxon>Ochrophyta</taxon>
        <taxon>Bacillariophyta</taxon>
        <taxon>Coscinodiscophyceae</taxon>
        <taxon>Chaetocerotophycidae</taxon>
        <taxon>Chaetocerotales</taxon>
        <taxon>Chaetocerotaceae</taxon>
        <taxon>Chaetoceros</taxon>
    </lineage>
</organism>
<evidence type="ECO:0000259" key="3">
    <source>
        <dbReference type="PROSITE" id="PS50158"/>
    </source>
</evidence>
<accession>A0AAD3CR12</accession>
<evidence type="ECO:0000256" key="2">
    <source>
        <dbReference type="SAM" id="MobiDB-lite"/>
    </source>
</evidence>
<dbReference type="GO" id="GO:0008270">
    <property type="term" value="F:zinc ion binding"/>
    <property type="evidence" value="ECO:0007669"/>
    <property type="project" value="UniProtKB-KW"/>
</dbReference>
<dbReference type="Pfam" id="PF00098">
    <property type="entry name" value="zf-CCHC"/>
    <property type="match status" value="1"/>
</dbReference>
<keyword evidence="1" id="KW-0479">Metal-binding</keyword>
<protein>
    <recommendedName>
        <fullName evidence="3">CCHC-type domain-containing protein</fullName>
    </recommendedName>
</protein>
<feature type="compositionally biased region" description="Low complexity" evidence="2">
    <location>
        <begin position="112"/>
        <end position="140"/>
    </location>
</feature>
<comment type="caution">
    <text evidence="4">The sequence shown here is derived from an EMBL/GenBank/DDBJ whole genome shotgun (WGS) entry which is preliminary data.</text>
</comment>
<reference evidence="4 5" key="1">
    <citation type="journal article" date="2021" name="Sci. Rep.">
        <title>The genome of the diatom Chaetoceros tenuissimus carries an ancient integrated fragment of an extant virus.</title>
        <authorList>
            <person name="Hongo Y."/>
            <person name="Kimura K."/>
            <person name="Takaki Y."/>
            <person name="Yoshida Y."/>
            <person name="Baba S."/>
            <person name="Kobayashi G."/>
            <person name="Nagasaki K."/>
            <person name="Hano T."/>
            <person name="Tomaru Y."/>
        </authorList>
    </citation>
    <scope>NUCLEOTIDE SEQUENCE [LARGE SCALE GENOMIC DNA]</scope>
    <source>
        <strain evidence="4 5">NIES-3715</strain>
    </source>
</reference>
<feature type="compositionally biased region" description="Basic and acidic residues" evidence="2">
    <location>
        <begin position="45"/>
        <end position="58"/>
    </location>
</feature>
<feature type="domain" description="CCHC-type" evidence="3">
    <location>
        <begin position="30"/>
        <end position="45"/>
    </location>
</feature>
<gene>
    <name evidence="4" type="ORF">CTEN210_07068</name>
</gene>
<keyword evidence="1" id="KW-0862">Zinc</keyword>
<dbReference type="GO" id="GO:0003676">
    <property type="term" value="F:nucleic acid binding"/>
    <property type="evidence" value="ECO:0007669"/>
    <property type="project" value="InterPro"/>
</dbReference>
<feature type="region of interest" description="Disordered" evidence="2">
    <location>
        <begin position="37"/>
        <end position="141"/>
    </location>
</feature>
<dbReference type="Proteomes" id="UP001054902">
    <property type="component" value="Unassembled WGS sequence"/>
</dbReference>
<dbReference type="PROSITE" id="PS50158">
    <property type="entry name" value="ZF_CCHC"/>
    <property type="match status" value="1"/>
</dbReference>
<evidence type="ECO:0000313" key="4">
    <source>
        <dbReference type="EMBL" id="GFH50592.1"/>
    </source>
</evidence>
<dbReference type="InterPro" id="IPR001878">
    <property type="entry name" value="Znf_CCHC"/>
</dbReference>
<evidence type="ECO:0000256" key="1">
    <source>
        <dbReference type="PROSITE-ProRule" id="PRU00047"/>
    </source>
</evidence>
<keyword evidence="1" id="KW-0863">Zinc-finger</keyword>
<dbReference type="EMBL" id="BLLK01000040">
    <property type="protein sequence ID" value="GFH50592.1"/>
    <property type="molecule type" value="Genomic_DNA"/>
</dbReference>